<dbReference type="Proteomes" id="UP001055811">
    <property type="component" value="Linkage Group LG03"/>
</dbReference>
<proteinExistence type="predicted"/>
<keyword evidence="2" id="KW-1185">Reference proteome</keyword>
<reference evidence="2" key="1">
    <citation type="journal article" date="2022" name="Mol. Ecol. Resour.">
        <title>The genomes of chicory, endive, great burdock and yacon provide insights into Asteraceae palaeo-polyploidization history and plant inulin production.</title>
        <authorList>
            <person name="Fan W."/>
            <person name="Wang S."/>
            <person name="Wang H."/>
            <person name="Wang A."/>
            <person name="Jiang F."/>
            <person name="Liu H."/>
            <person name="Zhao H."/>
            <person name="Xu D."/>
            <person name="Zhang Y."/>
        </authorList>
    </citation>
    <scope>NUCLEOTIDE SEQUENCE [LARGE SCALE GENOMIC DNA]</scope>
    <source>
        <strain evidence="2">cv. Punajuju</strain>
    </source>
</reference>
<comment type="caution">
    <text evidence="1">The sequence shown here is derived from an EMBL/GenBank/DDBJ whole genome shotgun (WGS) entry which is preliminary data.</text>
</comment>
<protein>
    <submittedName>
        <fullName evidence="1">Uncharacterized protein</fullName>
    </submittedName>
</protein>
<evidence type="ECO:0000313" key="1">
    <source>
        <dbReference type="EMBL" id="KAI3768134.1"/>
    </source>
</evidence>
<accession>A0ACB9FA27</accession>
<dbReference type="EMBL" id="CM042011">
    <property type="protein sequence ID" value="KAI3768134.1"/>
    <property type="molecule type" value="Genomic_DNA"/>
</dbReference>
<organism evidence="1 2">
    <name type="scientific">Cichorium intybus</name>
    <name type="common">Chicory</name>
    <dbReference type="NCBI Taxonomy" id="13427"/>
    <lineage>
        <taxon>Eukaryota</taxon>
        <taxon>Viridiplantae</taxon>
        <taxon>Streptophyta</taxon>
        <taxon>Embryophyta</taxon>
        <taxon>Tracheophyta</taxon>
        <taxon>Spermatophyta</taxon>
        <taxon>Magnoliopsida</taxon>
        <taxon>eudicotyledons</taxon>
        <taxon>Gunneridae</taxon>
        <taxon>Pentapetalae</taxon>
        <taxon>asterids</taxon>
        <taxon>campanulids</taxon>
        <taxon>Asterales</taxon>
        <taxon>Asteraceae</taxon>
        <taxon>Cichorioideae</taxon>
        <taxon>Cichorieae</taxon>
        <taxon>Cichoriinae</taxon>
        <taxon>Cichorium</taxon>
    </lineage>
</organism>
<sequence length="124" mass="13820">MDAFLEDGSHEATIAVIRALVPNYRQATWCIAVIEPMHFAKKSVLLTLQEALENIVKERSDGTFDTFSKVMGSQFGLPSSMTSFLTQSGLLRKKDSVEIPPPPDLKLILNPPSPAEDTRFQRIM</sequence>
<name>A0ACB9FA27_CICIN</name>
<reference evidence="1 2" key="2">
    <citation type="journal article" date="2022" name="Mol. Ecol. Resour.">
        <title>The genomes of chicory, endive, great burdock and yacon provide insights into Asteraceae paleo-polyploidization history and plant inulin production.</title>
        <authorList>
            <person name="Fan W."/>
            <person name="Wang S."/>
            <person name="Wang H."/>
            <person name="Wang A."/>
            <person name="Jiang F."/>
            <person name="Liu H."/>
            <person name="Zhao H."/>
            <person name="Xu D."/>
            <person name="Zhang Y."/>
        </authorList>
    </citation>
    <scope>NUCLEOTIDE SEQUENCE [LARGE SCALE GENOMIC DNA]</scope>
    <source>
        <strain evidence="2">cv. Punajuju</strain>
        <tissue evidence="1">Leaves</tissue>
    </source>
</reference>
<gene>
    <name evidence="1" type="ORF">L2E82_18566</name>
</gene>
<evidence type="ECO:0000313" key="2">
    <source>
        <dbReference type="Proteomes" id="UP001055811"/>
    </source>
</evidence>